<evidence type="ECO:0000313" key="3">
    <source>
        <dbReference type="EMBL" id="MEL1264895.1"/>
    </source>
</evidence>
<evidence type="ECO:0000313" key="4">
    <source>
        <dbReference type="Proteomes" id="UP001459204"/>
    </source>
</evidence>
<reference evidence="3 4" key="1">
    <citation type="submission" date="2024-04" db="EMBL/GenBank/DDBJ databases">
        <title>Draft genome sequence of Pseudoxanthomonas putridarboris WD12.</title>
        <authorList>
            <person name="Oh J."/>
        </authorList>
    </citation>
    <scope>NUCLEOTIDE SEQUENCE [LARGE SCALE GENOMIC DNA]</scope>
    <source>
        <strain evidence="3 4">WD12</strain>
    </source>
</reference>
<feature type="domain" description="DUF4440" evidence="2">
    <location>
        <begin position="31"/>
        <end position="136"/>
    </location>
</feature>
<evidence type="ECO:0000259" key="2">
    <source>
        <dbReference type="Pfam" id="PF14534"/>
    </source>
</evidence>
<dbReference type="Gene3D" id="3.10.450.50">
    <property type="match status" value="2"/>
</dbReference>
<organism evidence="3 4">
    <name type="scientific">Pseudoxanthomonas putridarboris</name>
    <dbReference type="NCBI Taxonomy" id="752605"/>
    <lineage>
        <taxon>Bacteria</taxon>
        <taxon>Pseudomonadati</taxon>
        <taxon>Pseudomonadota</taxon>
        <taxon>Gammaproteobacteria</taxon>
        <taxon>Lysobacterales</taxon>
        <taxon>Lysobacteraceae</taxon>
        <taxon>Pseudoxanthomonas</taxon>
    </lineage>
</organism>
<sequence length="302" mass="33396">MKTLPLLMSLLLSVAPAHATEGATPLRDRLQARHEAIARAFLAEDVEALARHYDGDAMLMPEHGTARSGAGAIADYYRQWFAAADASAFQRTPYEVLDLGDHAIETGSFTQTFTRTGAAPYEYVGKYMVLWDLRGDAPRIVSELWGANAPFDRAALPAIPPAPPVTAQPFENDPQVAREIRARNALIDTLVTERRGDEHADLFLPDAIYLTYYTPPLVGIAPIRAYFLEHEQPGELTIEALELDAARIHPLAGGELQLEEGFYRVDWQAGGDRGTVTGKSLNLWKRSADGVWMLYRQAVNHD</sequence>
<comment type="caution">
    <text evidence="3">The sequence shown here is derived from an EMBL/GenBank/DDBJ whole genome shotgun (WGS) entry which is preliminary data.</text>
</comment>
<proteinExistence type="predicted"/>
<dbReference type="SUPFAM" id="SSF54427">
    <property type="entry name" value="NTF2-like"/>
    <property type="match status" value="2"/>
</dbReference>
<name>A0ABU9J0Y3_9GAMM</name>
<dbReference type="InterPro" id="IPR032710">
    <property type="entry name" value="NTF2-like_dom_sf"/>
</dbReference>
<feature type="domain" description="DUF4440" evidence="2">
    <location>
        <begin position="191"/>
        <end position="294"/>
    </location>
</feature>
<keyword evidence="1" id="KW-0732">Signal</keyword>
<evidence type="ECO:0000256" key="1">
    <source>
        <dbReference type="SAM" id="SignalP"/>
    </source>
</evidence>
<dbReference type="InterPro" id="IPR027843">
    <property type="entry name" value="DUF4440"/>
</dbReference>
<dbReference type="Proteomes" id="UP001459204">
    <property type="component" value="Unassembled WGS sequence"/>
</dbReference>
<dbReference type="RefSeq" id="WP_341726077.1">
    <property type="nucleotide sequence ID" value="NZ_JBBWWT010000004.1"/>
</dbReference>
<feature type="chain" id="PRO_5047535903" evidence="1">
    <location>
        <begin position="20"/>
        <end position="302"/>
    </location>
</feature>
<protein>
    <submittedName>
        <fullName evidence="3">Nuclear transport factor 2 family protein</fullName>
    </submittedName>
</protein>
<keyword evidence="4" id="KW-1185">Reference proteome</keyword>
<dbReference type="EMBL" id="JBBWWT010000004">
    <property type="protein sequence ID" value="MEL1264895.1"/>
    <property type="molecule type" value="Genomic_DNA"/>
</dbReference>
<dbReference type="Pfam" id="PF14534">
    <property type="entry name" value="DUF4440"/>
    <property type="match status" value="2"/>
</dbReference>
<accession>A0ABU9J0Y3</accession>
<gene>
    <name evidence="3" type="ORF">AAD027_11015</name>
</gene>
<feature type="signal peptide" evidence="1">
    <location>
        <begin position="1"/>
        <end position="19"/>
    </location>
</feature>